<dbReference type="Pfam" id="PF00324">
    <property type="entry name" value="AA_permease"/>
    <property type="match status" value="1"/>
</dbReference>
<feature type="transmembrane region" description="Helical" evidence="5">
    <location>
        <begin position="180"/>
        <end position="201"/>
    </location>
</feature>
<keyword evidence="2 5" id="KW-0812">Transmembrane</keyword>
<dbReference type="KEGG" id="pbp:STSP1_01644"/>
<feature type="transmembrane region" description="Helical" evidence="5">
    <location>
        <begin position="147"/>
        <end position="168"/>
    </location>
</feature>
<evidence type="ECO:0000313" key="8">
    <source>
        <dbReference type="EMBL" id="ARN57245.1"/>
    </source>
</evidence>
<dbReference type="InterPro" id="IPR006016">
    <property type="entry name" value="UspA"/>
</dbReference>
<organism evidence="8 9">
    <name type="scientific">Sedimentisphaera salicampi</name>
    <dbReference type="NCBI Taxonomy" id="1941349"/>
    <lineage>
        <taxon>Bacteria</taxon>
        <taxon>Pseudomonadati</taxon>
        <taxon>Planctomycetota</taxon>
        <taxon>Phycisphaerae</taxon>
        <taxon>Sedimentisphaerales</taxon>
        <taxon>Sedimentisphaeraceae</taxon>
        <taxon>Sedimentisphaera</taxon>
    </lineage>
</organism>
<dbReference type="InterPro" id="IPR050367">
    <property type="entry name" value="APC_superfamily"/>
</dbReference>
<dbReference type="STRING" id="1941349.STSP1_01644"/>
<keyword evidence="4 5" id="KW-0472">Membrane</keyword>
<feature type="transmembrane region" description="Helical" evidence="5">
    <location>
        <begin position="315"/>
        <end position="335"/>
    </location>
</feature>
<reference evidence="9" key="1">
    <citation type="submission" date="2017-04" db="EMBL/GenBank/DDBJ databases">
        <title>Comparative genomics and description of representatives of a novel lineage of planctomycetes thriving in anoxic sediments.</title>
        <authorList>
            <person name="Spring S."/>
            <person name="Bunk B."/>
            <person name="Sproer C."/>
        </authorList>
    </citation>
    <scope>NUCLEOTIDE SEQUENCE [LARGE SCALE GENOMIC DNA]</scope>
    <source>
        <strain evidence="9">ST-PulAB-D4</strain>
    </source>
</reference>
<feature type="transmembrane region" description="Helical" evidence="5">
    <location>
        <begin position="418"/>
        <end position="442"/>
    </location>
</feature>
<dbReference type="AlphaFoldDB" id="A0A1W6LN84"/>
<evidence type="ECO:0000256" key="2">
    <source>
        <dbReference type="ARBA" id="ARBA00022692"/>
    </source>
</evidence>
<name>A0A1W6LN84_9BACT</name>
<dbReference type="Gene3D" id="1.20.1740.10">
    <property type="entry name" value="Amino acid/polyamine transporter I"/>
    <property type="match status" value="1"/>
</dbReference>
<sequence>MARKSRPSPNPTPELSRELSLFHIIMMGLGMMIGAGVFLGMGISIGEAGPGGVVLTFALNGVFAMLTAMSFAELSSAIPRAGGVYNFARIGFGRNASFLAGWMEWFASSVAGSMYALTFAIYSIRFVDALGWLNPLYESFGGDPETVILVMERLTAVITAGLFVYINFKGSSETGKAGAVITMGQTLFVLTIGIFGVVAVVQDPSRLQNFTPFMPEGWSKLLVTMGFTYVAFEGYEVIAQAGDETIDPKKNLPKAMIYSVAIVTIIYVLVAFATVVSVKAGSEGVGQMAPWEWIGQFKEKGFGEAAARLMPLGNFVLTLAVIFSSTSALNATIYSGTRASYALGRDGMLPGFWSRIHEKNRTPYGALIATAAIVIFTAAFLPTEDVASSASIMFMFLFFMANLCVIKIRLGMGDELEYGFMMPFFPVPPILALIMQAVLAVWLVHMSVIAWVIAPIWIIAGLAIYLLYSKNRVIAADHEITIFDEQRNYKPKGYPVMVGLADPDNAVDLVNGTYKLCASKKKPHVELIHMVSVPEHISLSESEEYTEPGREAITEAMLYLSMHFPLNTTIRYCRNIARGIVSAVKEKKVKLLVLGWHGKPEDRLFNIGATIDPIVERAPCNVVIIKGSEKSKQRYKSVLVPVSGGPNSAYAAEIANIMAEPDAKVTMLKVDTGQKRGFKLREFALNQAMRLRLKPDRFTTKTVKAKSSVIAILREAKNHELTVLGMTNRPLGQFRGLSVPEKIACRTSKPVVIAKAGGKVDSLFKRIFS</sequence>
<protein>
    <submittedName>
        <fullName evidence="8">Putative amino acid permease YhdG</fullName>
    </submittedName>
</protein>
<evidence type="ECO:0000256" key="1">
    <source>
        <dbReference type="ARBA" id="ARBA00004141"/>
    </source>
</evidence>
<feature type="transmembrane region" description="Helical" evidence="5">
    <location>
        <begin position="51"/>
        <end position="72"/>
    </location>
</feature>
<dbReference type="GO" id="GO:0016020">
    <property type="term" value="C:membrane"/>
    <property type="evidence" value="ECO:0007669"/>
    <property type="project" value="UniProtKB-SubCell"/>
</dbReference>
<dbReference type="SUPFAM" id="SSF52402">
    <property type="entry name" value="Adenine nucleotide alpha hydrolases-like"/>
    <property type="match status" value="2"/>
</dbReference>
<dbReference type="PANTHER" id="PTHR42770:SF11">
    <property type="entry name" value="INNER MEMBRANE TRANSPORT PROTEIN YBAT"/>
    <property type="match status" value="1"/>
</dbReference>
<feature type="transmembrane region" description="Helical" evidence="5">
    <location>
        <begin position="221"/>
        <end position="243"/>
    </location>
</feature>
<proteinExistence type="predicted"/>
<dbReference type="InterPro" id="IPR004841">
    <property type="entry name" value="AA-permease/SLC12A_dom"/>
</dbReference>
<gene>
    <name evidence="8" type="primary">yhdG_2</name>
    <name evidence="8" type="ORF">STSP1_01644</name>
</gene>
<evidence type="ECO:0000256" key="4">
    <source>
        <dbReference type="ARBA" id="ARBA00023136"/>
    </source>
</evidence>
<feature type="transmembrane region" description="Helical" evidence="5">
    <location>
        <begin position="448"/>
        <end position="468"/>
    </location>
</feature>
<dbReference type="Proteomes" id="UP000193334">
    <property type="component" value="Chromosome"/>
</dbReference>
<feature type="transmembrane region" description="Helical" evidence="5">
    <location>
        <begin position="364"/>
        <end position="381"/>
    </location>
</feature>
<dbReference type="EMBL" id="CP021023">
    <property type="protein sequence ID" value="ARN57245.1"/>
    <property type="molecule type" value="Genomic_DNA"/>
</dbReference>
<evidence type="ECO:0000259" key="7">
    <source>
        <dbReference type="Pfam" id="PF00582"/>
    </source>
</evidence>
<dbReference type="Pfam" id="PF00582">
    <property type="entry name" value="Usp"/>
    <property type="match status" value="1"/>
</dbReference>
<feature type="domain" description="Amino acid permease/ SLC12A" evidence="6">
    <location>
        <begin position="23"/>
        <end position="472"/>
    </location>
</feature>
<dbReference type="Gene3D" id="3.40.50.12370">
    <property type="match status" value="1"/>
</dbReference>
<feature type="transmembrane region" description="Helical" evidence="5">
    <location>
        <begin position="21"/>
        <end position="45"/>
    </location>
</feature>
<evidence type="ECO:0000256" key="3">
    <source>
        <dbReference type="ARBA" id="ARBA00022989"/>
    </source>
</evidence>
<dbReference type="OrthoDB" id="9809628at2"/>
<evidence type="ECO:0000259" key="6">
    <source>
        <dbReference type="Pfam" id="PF00324"/>
    </source>
</evidence>
<feature type="transmembrane region" description="Helical" evidence="5">
    <location>
        <begin position="105"/>
        <end position="127"/>
    </location>
</feature>
<feature type="transmembrane region" description="Helical" evidence="5">
    <location>
        <begin position="255"/>
        <end position="278"/>
    </location>
</feature>
<feature type="transmembrane region" description="Helical" evidence="5">
    <location>
        <begin position="387"/>
        <end position="406"/>
    </location>
</feature>
<evidence type="ECO:0000313" key="9">
    <source>
        <dbReference type="Proteomes" id="UP000193334"/>
    </source>
</evidence>
<dbReference type="PANTHER" id="PTHR42770">
    <property type="entry name" value="AMINO ACID TRANSPORTER-RELATED"/>
    <property type="match status" value="1"/>
</dbReference>
<evidence type="ECO:0000256" key="5">
    <source>
        <dbReference type="SAM" id="Phobius"/>
    </source>
</evidence>
<dbReference type="CDD" id="cd00293">
    <property type="entry name" value="USP-like"/>
    <property type="match status" value="1"/>
</dbReference>
<dbReference type="RefSeq" id="WP_085755910.1">
    <property type="nucleotide sequence ID" value="NZ_CP021023.1"/>
</dbReference>
<accession>A0A1W6LN84</accession>
<feature type="domain" description="UspA" evidence="7">
    <location>
        <begin position="521"/>
        <end position="626"/>
    </location>
</feature>
<keyword evidence="3 5" id="KW-1133">Transmembrane helix</keyword>
<dbReference type="GO" id="GO:0055085">
    <property type="term" value="P:transmembrane transport"/>
    <property type="evidence" value="ECO:0007669"/>
    <property type="project" value="InterPro"/>
</dbReference>
<keyword evidence="9" id="KW-1185">Reference proteome</keyword>
<comment type="subcellular location">
    <subcellularLocation>
        <location evidence="1">Membrane</location>
        <topology evidence="1">Multi-pass membrane protein</topology>
    </subcellularLocation>
</comment>